<dbReference type="AlphaFoldDB" id="A0A9Q3I0D1"/>
<dbReference type="Proteomes" id="UP000765509">
    <property type="component" value="Unassembled WGS sequence"/>
</dbReference>
<dbReference type="EMBL" id="AVOT02028945">
    <property type="protein sequence ID" value="MBW0521590.1"/>
    <property type="molecule type" value="Genomic_DNA"/>
</dbReference>
<gene>
    <name evidence="1" type="ORF">O181_061305</name>
</gene>
<reference evidence="1" key="1">
    <citation type="submission" date="2021-03" db="EMBL/GenBank/DDBJ databases">
        <title>Draft genome sequence of rust myrtle Austropuccinia psidii MF-1, a brazilian biotype.</title>
        <authorList>
            <person name="Quecine M.C."/>
            <person name="Pachon D.M.R."/>
            <person name="Bonatelli M.L."/>
            <person name="Correr F.H."/>
            <person name="Franceschini L.M."/>
            <person name="Leite T.F."/>
            <person name="Margarido G.R.A."/>
            <person name="Almeida C.A."/>
            <person name="Ferrarezi J.A."/>
            <person name="Labate C.A."/>
        </authorList>
    </citation>
    <scope>NUCLEOTIDE SEQUENCE</scope>
    <source>
        <strain evidence="1">MF-1</strain>
    </source>
</reference>
<keyword evidence="2" id="KW-1185">Reference proteome</keyword>
<protein>
    <submittedName>
        <fullName evidence="1">Uncharacterized protein</fullName>
    </submittedName>
</protein>
<name>A0A9Q3I0D1_9BASI</name>
<dbReference type="OrthoDB" id="7691805at2759"/>
<comment type="caution">
    <text evidence="1">The sequence shown here is derived from an EMBL/GenBank/DDBJ whole genome shotgun (WGS) entry which is preliminary data.</text>
</comment>
<organism evidence="1 2">
    <name type="scientific">Austropuccinia psidii MF-1</name>
    <dbReference type="NCBI Taxonomy" id="1389203"/>
    <lineage>
        <taxon>Eukaryota</taxon>
        <taxon>Fungi</taxon>
        <taxon>Dikarya</taxon>
        <taxon>Basidiomycota</taxon>
        <taxon>Pucciniomycotina</taxon>
        <taxon>Pucciniomycetes</taxon>
        <taxon>Pucciniales</taxon>
        <taxon>Sphaerophragmiaceae</taxon>
        <taxon>Austropuccinia</taxon>
    </lineage>
</organism>
<evidence type="ECO:0000313" key="1">
    <source>
        <dbReference type="EMBL" id="MBW0521590.1"/>
    </source>
</evidence>
<evidence type="ECO:0000313" key="2">
    <source>
        <dbReference type="Proteomes" id="UP000765509"/>
    </source>
</evidence>
<accession>A0A9Q3I0D1</accession>
<sequence>MFGHCGIRRLWNFLNDRLGANMGKHLDETVKSCADCLIAKSSRRSELLPTNHTTEPLDIVACDLMGPFEEENVNSGRWALTVRDISLTYGECHIIKAKLDAAAVLQGGK</sequence>
<proteinExistence type="predicted"/>